<dbReference type="Proteomes" id="UP001158576">
    <property type="component" value="Chromosome PAR"/>
</dbReference>
<feature type="region of interest" description="Disordered" evidence="1">
    <location>
        <begin position="158"/>
        <end position="210"/>
    </location>
</feature>
<accession>A0ABN7S6V0</accession>
<evidence type="ECO:0000313" key="3">
    <source>
        <dbReference type="EMBL" id="CAG5091230.1"/>
    </source>
</evidence>
<dbReference type="InterPro" id="IPR018838">
    <property type="entry name" value="ZGRF1-like_N"/>
</dbReference>
<evidence type="ECO:0000256" key="1">
    <source>
        <dbReference type="SAM" id="MobiDB-lite"/>
    </source>
</evidence>
<feature type="compositionally biased region" description="Basic and acidic residues" evidence="1">
    <location>
        <begin position="176"/>
        <end position="187"/>
    </location>
</feature>
<feature type="compositionally biased region" description="Polar residues" evidence="1">
    <location>
        <begin position="161"/>
        <end position="175"/>
    </location>
</feature>
<organism evidence="3 4">
    <name type="scientific">Oikopleura dioica</name>
    <name type="common">Tunicate</name>
    <dbReference type="NCBI Taxonomy" id="34765"/>
    <lineage>
        <taxon>Eukaryota</taxon>
        <taxon>Metazoa</taxon>
        <taxon>Chordata</taxon>
        <taxon>Tunicata</taxon>
        <taxon>Appendicularia</taxon>
        <taxon>Copelata</taxon>
        <taxon>Oikopleuridae</taxon>
        <taxon>Oikopleura</taxon>
    </lineage>
</organism>
<evidence type="ECO:0000259" key="2">
    <source>
        <dbReference type="Pfam" id="PF10382"/>
    </source>
</evidence>
<feature type="compositionally biased region" description="Polar residues" evidence="1">
    <location>
        <begin position="103"/>
        <end position="133"/>
    </location>
</feature>
<proteinExistence type="predicted"/>
<feature type="domain" description="5'-3' DNA helicase ZGRF1-like N-terminal" evidence="2">
    <location>
        <begin position="11"/>
        <end position="82"/>
    </location>
</feature>
<dbReference type="Pfam" id="PF10382">
    <property type="entry name" value="ZGRF1-like_N"/>
    <property type="match status" value="1"/>
</dbReference>
<reference evidence="3 4" key="1">
    <citation type="submission" date="2021-04" db="EMBL/GenBank/DDBJ databases">
        <authorList>
            <person name="Bliznina A."/>
        </authorList>
    </citation>
    <scope>NUCLEOTIDE SEQUENCE [LARGE SCALE GENOMIC DNA]</scope>
</reference>
<feature type="region of interest" description="Disordered" evidence="1">
    <location>
        <begin position="100"/>
        <end position="143"/>
    </location>
</feature>
<evidence type="ECO:0000313" key="4">
    <source>
        <dbReference type="Proteomes" id="UP001158576"/>
    </source>
</evidence>
<dbReference type="EMBL" id="OU015568">
    <property type="protein sequence ID" value="CAG5091230.1"/>
    <property type="molecule type" value="Genomic_DNA"/>
</dbReference>
<sequence>MVFKKESTMSTWEVVYTHQTQKIQVKRWSDGYVNFPAEGNRAALYTLQCKKIYTFFTPKDLIPREDLEINVGGYDVIFNERVDTPEPIVKIELKTEPNVPVQRPQTAVPSRPTFSASSTTFRQPVSTPTSSMIKTEPESTGCRRPVFKVPSKKVFRPPWANSATKPSSFHSSDSFTETRHDEDDRPLSELLSQTKTERAEDESSLNFTFTSEIPSQTPLRCSTTFSQENPFDFTQARSENESETKKQVIIDTIDLLSSSSEEEEEDFTIKGIHAGSYSQHSFTLLDE</sequence>
<gene>
    <name evidence="3" type="ORF">OKIOD_LOCUS4483</name>
</gene>
<protein>
    <submittedName>
        <fullName evidence="3">Oidioi.mRNA.OKI2018_I69.PAR.g12925.t1.cds</fullName>
    </submittedName>
</protein>
<keyword evidence="4" id="KW-1185">Reference proteome</keyword>
<name>A0ABN7S6V0_OIKDI</name>